<gene>
    <name evidence="4" type="ORF">C5L30_002014</name>
</gene>
<dbReference type="PANTHER" id="PTHR43479:SF7">
    <property type="entry name" value="TETR-FAMILY TRANSCRIPTIONAL REGULATOR"/>
    <property type="match status" value="1"/>
</dbReference>
<dbReference type="RefSeq" id="WP_010018369.1">
    <property type="nucleotide sequence ID" value="NZ_CP162899.1"/>
</dbReference>
<evidence type="ECO:0000313" key="4">
    <source>
        <dbReference type="EMBL" id="TDG74069.1"/>
    </source>
</evidence>
<dbReference type="InterPro" id="IPR050624">
    <property type="entry name" value="HTH-type_Tx_Regulator"/>
</dbReference>
<dbReference type="GO" id="GO:0003677">
    <property type="term" value="F:DNA binding"/>
    <property type="evidence" value="ECO:0007669"/>
    <property type="project" value="UniProtKB-UniRule"/>
</dbReference>
<evidence type="ECO:0000259" key="3">
    <source>
        <dbReference type="PROSITE" id="PS50977"/>
    </source>
</evidence>
<dbReference type="STRING" id="1612.ABB44_02445"/>
<dbReference type="InterPro" id="IPR039532">
    <property type="entry name" value="TetR_C_Firmicutes"/>
</dbReference>
<dbReference type="Gene3D" id="1.10.357.10">
    <property type="entry name" value="Tetracycline Repressor, domain 2"/>
    <property type="match status" value="1"/>
</dbReference>
<evidence type="ECO:0000256" key="2">
    <source>
        <dbReference type="PROSITE-ProRule" id="PRU00335"/>
    </source>
</evidence>
<name>A0A4R5NHP9_9LACO</name>
<feature type="domain" description="HTH tetR-type" evidence="3">
    <location>
        <begin position="11"/>
        <end position="71"/>
    </location>
</feature>
<keyword evidence="5" id="KW-1185">Reference proteome</keyword>
<proteinExistence type="predicted"/>
<dbReference type="EMBL" id="PUFN01000006">
    <property type="protein sequence ID" value="TDG74069.1"/>
    <property type="molecule type" value="Genomic_DNA"/>
</dbReference>
<sequence>MVGIKNNKQAQHTKKVLQENVLQLLQKKSLSSITVTEVCQRAHVNRTTFYRYFEDVYMCVDKIESDFLESLDMPKDISPAKALQKLLEGFYTNPQISNLVFIEGETKLLDKMHHAMEQGSKRVEPMNGYQETYIMLGMQGIMKRWVKEGMPETPEELTKIIIRVAFADDLQSLRASFF</sequence>
<feature type="DNA-binding region" description="H-T-H motif" evidence="2">
    <location>
        <begin position="34"/>
        <end position="53"/>
    </location>
</feature>
<accession>A0A4R5NHP9</accession>
<evidence type="ECO:0000313" key="5">
    <source>
        <dbReference type="Proteomes" id="UP000295257"/>
    </source>
</evidence>
<protein>
    <recommendedName>
        <fullName evidence="3">HTH tetR-type domain-containing protein</fullName>
    </recommendedName>
</protein>
<organism evidence="4 5">
    <name type="scientific">Companilactobacillus farciminis</name>
    <dbReference type="NCBI Taxonomy" id="1612"/>
    <lineage>
        <taxon>Bacteria</taxon>
        <taxon>Bacillati</taxon>
        <taxon>Bacillota</taxon>
        <taxon>Bacilli</taxon>
        <taxon>Lactobacillales</taxon>
        <taxon>Lactobacillaceae</taxon>
        <taxon>Companilactobacillus</taxon>
    </lineage>
</organism>
<keyword evidence="1 2" id="KW-0238">DNA-binding</keyword>
<reference evidence="4 5" key="1">
    <citation type="journal article" date="2019" name="Appl. Microbiol. Biotechnol.">
        <title>Uncovering carbohydrate metabolism through a genotype-phenotype association study of 56 lactic acid bacteria genomes.</title>
        <authorList>
            <person name="Buron-Moles G."/>
            <person name="Chailyan A."/>
            <person name="Dolejs I."/>
            <person name="Forster J."/>
            <person name="Miks M.H."/>
        </authorList>
    </citation>
    <scope>NUCLEOTIDE SEQUENCE [LARGE SCALE GENOMIC DNA]</scope>
    <source>
        <strain evidence="4 5">ATCC 29644</strain>
    </source>
</reference>
<dbReference type="InterPro" id="IPR009057">
    <property type="entry name" value="Homeodomain-like_sf"/>
</dbReference>
<comment type="caution">
    <text evidence="4">The sequence shown here is derived from an EMBL/GenBank/DDBJ whole genome shotgun (WGS) entry which is preliminary data.</text>
</comment>
<dbReference type="OrthoDB" id="9810250at2"/>
<dbReference type="Pfam" id="PF14278">
    <property type="entry name" value="TetR_C_8"/>
    <property type="match status" value="1"/>
</dbReference>
<dbReference type="PROSITE" id="PS50977">
    <property type="entry name" value="HTH_TETR_2"/>
    <property type="match status" value="1"/>
</dbReference>
<dbReference type="Proteomes" id="UP000295257">
    <property type="component" value="Unassembled WGS sequence"/>
</dbReference>
<dbReference type="PANTHER" id="PTHR43479">
    <property type="entry name" value="ACREF/ENVCD OPERON REPRESSOR-RELATED"/>
    <property type="match status" value="1"/>
</dbReference>
<evidence type="ECO:0000256" key="1">
    <source>
        <dbReference type="ARBA" id="ARBA00023125"/>
    </source>
</evidence>
<dbReference type="InterPro" id="IPR001647">
    <property type="entry name" value="HTH_TetR"/>
</dbReference>
<dbReference type="AlphaFoldDB" id="A0A4R5NHP9"/>
<dbReference type="SUPFAM" id="SSF46689">
    <property type="entry name" value="Homeodomain-like"/>
    <property type="match status" value="1"/>
</dbReference>